<keyword evidence="2" id="KW-1185">Reference proteome</keyword>
<proteinExistence type="predicted"/>
<reference evidence="1" key="1">
    <citation type="submission" date="2022-04" db="EMBL/GenBank/DDBJ databases">
        <title>Chromosome-scale genome assembly of Holotrichia oblita Faldermann.</title>
        <authorList>
            <person name="Rongchong L."/>
        </authorList>
    </citation>
    <scope>NUCLEOTIDE SEQUENCE</scope>
    <source>
        <strain evidence="1">81SQS9</strain>
    </source>
</reference>
<accession>A0ACB9SV66</accession>
<organism evidence="1 2">
    <name type="scientific">Holotrichia oblita</name>
    <name type="common">Chafer beetle</name>
    <dbReference type="NCBI Taxonomy" id="644536"/>
    <lineage>
        <taxon>Eukaryota</taxon>
        <taxon>Metazoa</taxon>
        <taxon>Ecdysozoa</taxon>
        <taxon>Arthropoda</taxon>
        <taxon>Hexapoda</taxon>
        <taxon>Insecta</taxon>
        <taxon>Pterygota</taxon>
        <taxon>Neoptera</taxon>
        <taxon>Endopterygota</taxon>
        <taxon>Coleoptera</taxon>
        <taxon>Polyphaga</taxon>
        <taxon>Scarabaeiformia</taxon>
        <taxon>Scarabaeidae</taxon>
        <taxon>Melolonthinae</taxon>
        <taxon>Holotrichia</taxon>
    </lineage>
</organism>
<protein>
    <submittedName>
        <fullName evidence="1">Microfibril-associated protein</fullName>
    </submittedName>
</protein>
<gene>
    <name evidence="1" type="ORF">MML48_7g00015363</name>
</gene>
<evidence type="ECO:0000313" key="1">
    <source>
        <dbReference type="EMBL" id="KAI4458161.1"/>
    </source>
</evidence>
<comment type="caution">
    <text evidence="1">The sequence shown here is derived from an EMBL/GenBank/DDBJ whole genome shotgun (WGS) entry which is preliminary data.</text>
</comment>
<dbReference type="Proteomes" id="UP001056778">
    <property type="component" value="Chromosome 7"/>
</dbReference>
<dbReference type="EMBL" id="CM043021">
    <property type="protein sequence ID" value="KAI4458161.1"/>
    <property type="molecule type" value="Genomic_DNA"/>
</dbReference>
<evidence type="ECO:0000313" key="2">
    <source>
        <dbReference type="Proteomes" id="UP001056778"/>
    </source>
</evidence>
<sequence length="303" mass="35837">MMNPQSQIFGIQSTAGAIPIRNEKGEISMQKVKVHRYVSGKRPDYAQDHKSDSESEDEDFMEKRNPPSQQPATPEREPSDDDLNDPRLRRLKIREIDTEVRPERRRHVIEPEVLEESDDEHPDDVINLPEPKHTLEAPDDEESEAELSDTEIEKRREMLKKRILVKQEEQEVMTKEEEKSDSESSESSEYEEYTDSEEETGPRLKPVFVLKKDRVTVIEKEKENLKKKQLELEAAKQAEERRRQTLRMVEESIRKEQQAKNKDTNEPNINDVCTDDENDEVEYEAWKLRELKRIKRDREEREA</sequence>
<name>A0ACB9SV66_HOLOL</name>